<evidence type="ECO:0000313" key="1">
    <source>
        <dbReference type="EMBL" id="ASV31857.1"/>
    </source>
</evidence>
<accession>A0A223V9D7</accession>
<reference evidence="1 2" key="1">
    <citation type="submission" date="2017-08" db="EMBL/GenBank/DDBJ databases">
        <title>The complete genome sequence of Maribacter sp. B1, isolated from deep-sea sediment.</title>
        <authorList>
            <person name="Wu Y.-H."/>
            <person name="Cheng H."/>
            <person name="Xu X.-W."/>
        </authorList>
    </citation>
    <scope>NUCLEOTIDE SEQUENCE [LARGE SCALE GENOMIC DNA]</scope>
    <source>
        <strain evidence="1 2">B1</strain>
    </source>
</reference>
<gene>
    <name evidence="1" type="ORF">CJ263_17440</name>
</gene>
<dbReference type="AlphaFoldDB" id="A0A223V9D7"/>
<protein>
    <submittedName>
        <fullName evidence="1">Uncharacterized protein</fullName>
    </submittedName>
</protein>
<name>A0A223V9D7_9FLAO</name>
<proteinExistence type="predicted"/>
<dbReference type="EMBL" id="CP022957">
    <property type="protein sequence ID" value="ASV31857.1"/>
    <property type="molecule type" value="Genomic_DNA"/>
</dbReference>
<dbReference type="RefSeq" id="WP_094998444.1">
    <property type="nucleotide sequence ID" value="NZ_BMJL01000005.1"/>
</dbReference>
<keyword evidence="2" id="KW-1185">Reference proteome</keyword>
<evidence type="ECO:0000313" key="2">
    <source>
        <dbReference type="Proteomes" id="UP000215244"/>
    </source>
</evidence>
<organism evidence="1 2">
    <name type="scientific">Maribacter cobaltidurans</name>
    <dbReference type="NCBI Taxonomy" id="1178778"/>
    <lineage>
        <taxon>Bacteria</taxon>
        <taxon>Pseudomonadati</taxon>
        <taxon>Bacteroidota</taxon>
        <taxon>Flavobacteriia</taxon>
        <taxon>Flavobacteriales</taxon>
        <taxon>Flavobacteriaceae</taxon>
        <taxon>Maribacter</taxon>
    </lineage>
</organism>
<dbReference type="Proteomes" id="UP000215244">
    <property type="component" value="Chromosome"/>
</dbReference>
<dbReference type="KEGG" id="marb:CJ263_17440"/>
<sequence length="592" mass="69914">MNTKPHNIHKEAKREVERSGQKLSDVKAIILDSWNNYEINSFKKLKNLSDEFKSTPLILMHTIEDGKFLKEPNKIKINREFKQLFLLALPRTQIRKVVSEYNKVKEIGMEDTILTKVVSDLEVLNIHRTPMNCFTLLKVAEKYFDESPINRTDMIEKVLFVLFNVDQIPRYKTKPDLKDCEFVLGRFCEKLIRNESYHFSKDYFITELKQYCQEKLIDLEVELVFDVLTLNNIIVKHEIDYCFRSSFWVYYFGAKRMHNNKEFAEYIFQSKKYTSFPEIIEFYTGIDRNKIDALEVLAKDIHETCDIVNSKVRLSNDMNIFSQIQWKPTEEQIQRAQSDLSENVINSGLPDDIKDQHADRNYNQIRPYNQSIQSFFAEYSLHNLMQNIRASSRALRNSDYVDPEAKRKILNEILRSWEQLSNVLLALTPILADKGTAGFDGHSFTLQGDFGDSFETRLNRIIQVNMTNVVGYFKDDLYSSKIAPLLYETFQNTKDSNTRHKLALLLVFCRPRQWRKYIQDYIISLNKNSFYLYDIHNALMAKYNFDFITEEERREITMLAKMCFAKHEFGSKRPSPKELRKVHISKPKTDNK</sequence>
<dbReference type="OrthoDB" id="6249026at2"/>